<comment type="similarity">
    <text evidence="2">Belongs to the ETF alpha-subunit/FixB family.</text>
</comment>
<evidence type="ECO:0000256" key="2">
    <source>
        <dbReference type="ARBA" id="ARBA00005817"/>
    </source>
</evidence>
<reference evidence="8" key="1">
    <citation type="submission" date="2021-01" db="EMBL/GenBank/DDBJ databases">
        <authorList>
            <person name="Corre E."/>
            <person name="Pelletier E."/>
            <person name="Niang G."/>
            <person name="Scheremetjew M."/>
            <person name="Finn R."/>
            <person name="Kale V."/>
            <person name="Holt S."/>
            <person name="Cochrane G."/>
            <person name="Meng A."/>
            <person name="Brown T."/>
            <person name="Cohen L."/>
        </authorList>
    </citation>
    <scope>NUCLEOTIDE SEQUENCE</scope>
    <source>
        <strain evidence="8">CCMP127</strain>
    </source>
</reference>
<dbReference type="InterPro" id="IPR014729">
    <property type="entry name" value="Rossmann-like_a/b/a_fold"/>
</dbReference>
<dbReference type="Pfam" id="PF01012">
    <property type="entry name" value="ETF"/>
    <property type="match status" value="1"/>
</dbReference>
<dbReference type="Gene3D" id="3.40.50.620">
    <property type="entry name" value="HUPs"/>
    <property type="match status" value="1"/>
</dbReference>
<dbReference type="PANTHER" id="PTHR43153:SF1">
    <property type="entry name" value="ELECTRON TRANSFER FLAVOPROTEIN SUBUNIT ALPHA, MITOCHONDRIAL"/>
    <property type="match status" value="1"/>
</dbReference>
<dbReference type="GO" id="GO:0009055">
    <property type="term" value="F:electron transfer activity"/>
    <property type="evidence" value="ECO:0007669"/>
    <property type="project" value="InterPro"/>
</dbReference>
<dbReference type="InterPro" id="IPR018206">
    <property type="entry name" value="ETF_asu_C_CS"/>
</dbReference>
<name>A0A7S3LCZ6_9STRA</name>
<keyword evidence="6" id="KW-0249">Electron transport</keyword>
<evidence type="ECO:0000256" key="1">
    <source>
        <dbReference type="ARBA" id="ARBA00004305"/>
    </source>
</evidence>
<dbReference type="InterPro" id="IPR001308">
    <property type="entry name" value="ETF_a/FixB"/>
</dbReference>
<keyword evidence="3" id="KW-0813">Transport</keyword>
<dbReference type="Pfam" id="PF00766">
    <property type="entry name" value="ETF_alpha"/>
    <property type="match status" value="1"/>
</dbReference>
<evidence type="ECO:0000256" key="6">
    <source>
        <dbReference type="ARBA" id="ARBA00022982"/>
    </source>
</evidence>
<evidence type="ECO:0000259" key="7">
    <source>
        <dbReference type="SMART" id="SM00893"/>
    </source>
</evidence>
<dbReference type="FunFam" id="3.40.50.1220:FF:000001">
    <property type="entry name" value="Electron transfer flavoprotein, alpha subunit"/>
    <property type="match status" value="1"/>
</dbReference>
<dbReference type="InterPro" id="IPR029035">
    <property type="entry name" value="DHS-like_NAD/FAD-binding_dom"/>
</dbReference>
<evidence type="ECO:0000313" key="8">
    <source>
        <dbReference type="EMBL" id="CAE0417861.1"/>
    </source>
</evidence>
<dbReference type="SUPFAM" id="SSF52467">
    <property type="entry name" value="DHS-like NAD/FAD-binding domain"/>
    <property type="match status" value="1"/>
</dbReference>
<sequence length="347" mass="35797">MTMSLARSLSRGFRAAAASRPRNHGSARFASVLVVSDPLVEDGSLPVATQSAVTAALQWLKATGDTTNDCILLTTGPAGPTSSLEGVTQSVNATTDSKVVETAANAIQQAAEKYSPDLIMGTATKWGSSVIPRAAAMLQKSPLSDVVEIIDAKTFIRPLYAGNALAKVQSTAEGCQIMTIRPTAFDKAPVTDAAETETFEAKDFTKATWKSQSVSSSTSGRPDLTAARIVISGGRGIGSAEQFSVLEALADAFPAGQAAVGASRAAVDAGMAPNDKQVGQTGKVVAPDLYIAVGISGAIQHISGMKDSKTIVAINKDPEAPIFQVADYGLVQDLFVAVPDLTGKVKA</sequence>
<dbReference type="SUPFAM" id="SSF52402">
    <property type="entry name" value="Adenine nucleotide alpha hydrolases-like"/>
    <property type="match status" value="1"/>
</dbReference>
<evidence type="ECO:0000256" key="5">
    <source>
        <dbReference type="ARBA" id="ARBA00022827"/>
    </source>
</evidence>
<dbReference type="PANTHER" id="PTHR43153">
    <property type="entry name" value="ELECTRON TRANSFER FLAVOPROTEIN ALPHA"/>
    <property type="match status" value="1"/>
</dbReference>
<evidence type="ECO:0000256" key="4">
    <source>
        <dbReference type="ARBA" id="ARBA00022630"/>
    </source>
</evidence>
<evidence type="ECO:0000256" key="3">
    <source>
        <dbReference type="ARBA" id="ARBA00022448"/>
    </source>
</evidence>
<dbReference type="InterPro" id="IPR014730">
    <property type="entry name" value="ETF_a/b_N"/>
</dbReference>
<dbReference type="Gene3D" id="3.40.50.1220">
    <property type="entry name" value="TPP-binding domain"/>
    <property type="match status" value="1"/>
</dbReference>
<dbReference type="InterPro" id="IPR014731">
    <property type="entry name" value="ETF_asu_C"/>
</dbReference>
<accession>A0A7S3LCZ6</accession>
<dbReference type="GO" id="GO:0050660">
    <property type="term" value="F:flavin adenine dinucleotide binding"/>
    <property type="evidence" value="ECO:0007669"/>
    <property type="project" value="InterPro"/>
</dbReference>
<dbReference type="GO" id="GO:0033539">
    <property type="term" value="P:fatty acid beta-oxidation using acyl-CoA dehydrogenase"/>
    <property type="evidence" value="ECO:0007669"/>
    <property type="project" value="TreeGrafter"/>
</dbReference>
<dbReference type="AlphaFoldDB" id="A0A7S3LCZ6"/>
<dbReference type="PROSITE" id="PS00696">
    <property type="entry name" value="ETF_ALPHA"/>
    <property type="match status" value="1"/>
</dbReference>
<dbReference type="GO" id="GO:0005759">
    <property type="term" value="C:mitochondrial matrix"/>
    <property type="evidence" value="ECO:0007669"/>
    <property type="project" value="UniProtKB-SubCell"/>
</dbReference>
<dbReference type="SMART" id="SM00893">
    <property type="entry name" value="ETF"/>
    <property type="match status" value="1"/>
</dbReference>
<protein>
    <recommendedName>
        <fullName evidence="7">Electron transfer flavoprotein alpha/beta-subunit N-terminal domain-containing protein</fullName>
    </recommendedName>
</protein>
<dbReference type="EMBL" id="HBIM01019424">
    <property type="protein sequence ID" value="CAE0417861.1"/>
    <property type="molecule type" value="Transcribed_RNA"/>
</dbReference>
<proteinExistence type="inferred from homology"/>
<organism evidence="8">
    <name type="scientific">Amphora coffeiformis</name>
    <dbReference type="NCBI Taxonomy" id="265554"/>
    <lineage>
        <taxon>Eukaryota</taxon>
        <taxon>Sar</taxon>
        <taxon>Stramenopiles</taxon>
        <taxon>Ochrophyta</taxon>
        <taxon>Bacillariophyta</taxon>
        <taxon>Bacillariophyceae</taxon>
        <taxon>Bacillariophycidae</taxon>
        <taxon>Thalassiophysales</taxon>
        <taxon>Catenulaceae</taxon>
        <taxon>Amphora</taxon>
    </lineage>
</organism>
<keyword evidence="4" id="KW-0285">Flavoprotein</keyword>
<keyword evidence="5" id="KW-0274">FAD</keyword>
<comment type="subcellular location">
    <subcellularLocation>
        <location evidence="1">Mitochondrion matrix</location>
    </subcellularLocation>
</comment>
<feature type="domain" description="Electron transfer flavoprotein alpha/beta-subunit N-terminal" evidence="7">
    <location>
        <begin position="36"/>
        <end position="213"/>
    </location>
</feature>
<gene>
    <name evidence="8" type="ORF">ACOF00016_LOCUS14748</name>
</gene>